<accession>A0A9Q9LV48</accession>
<sequence length="116" mass="12704">MSGQSGKVAGLLCRVVAITALTFFLALPETVRAHSDIDTIGANGDKLSHQNVHVSEINGISDLCHPEQDCFVTAVLSFQPNIKVARAEACLAFSFMNHSHWSWIMLFDPPPPKIWS</sequence>
<dbReference type="RefSeq" id="WP_259787132.1">
    <property type="nucleotide sequence ID" value="NZ_CP080777.1"/>
</dbReference>
<keyword evidence="1" id="KW-0614">Plasmid</keyword>
<gene>
    <name evidence="1" type="ORF">K3X48_15565</name>
</gene>
<dbReference type="AlphaFoldDB" id="A0A9Q9LV48"/>
<evidence type="ECO:0000313" key="1">
    <source>
        <dbReference type="EMBL" id="UWP97050.1"/>
    </source>
</evidence>
<dbReference type="EMBL" id="CP080777">
    <property type="protein sequence ID" value="UWP97050.1"/>
    <property type="molecule type" value="Genomic_DNA"/>
</dbReference>
<geneLocation type="plasmid" evidence="1 2">
    <name>unnamed1</name>
</geneLocation>
<name>A0A9Q9LV48_9RHOB</name>
<protein>
    <submittedName>
        <fullName evidence="1">Uncharacterized protein</fullName>
    </submittedName>
</protein>
<reference evidence="1" key="1">
    <citation type="submission" date="2021-08" db="EMBL/GenBank/DDBJ databases">
        <authorList>
            <person name="Nwanade C."/>
            <person name="Wang M."/>
            <person name="Masoudi A."/>
            <person name="Yu Z."/>
            <person name="Liu J."/>
        </authorList>
    </citation>
    <scope>NUCLEOTIDE SEQUENCE</scope>
    <source>
        <strain evidence="1">S056</strain>
        <plasmid evidence="1">unnamed1</plasmid>
    </source>
</reference>
<proteinExistence type="predicted"/>
<organism evidence="1 2">
    <name type="scientific">Aliiroseovarius crassostreae</name>
    <dbReference type="NCBI Taxonomy" id="154981"/>
    <lineage>
        <taxon>Bacteria</taxon>
        <taxon>Pseudomonadati</taxon>
        <taxon>Pseudomonadota</taxon>
        <taxon>Alphaproteobacteria</taxon>
        <taxon>Rhodobacterales</taxon>
        <taxon>Paracoccaceae</taxon>
        <taxon>Aliiroseovarius</taxon>
    </lineage>
</organism>
<dbReference type="Proteomes" id="UP001057991">
    <property type="component" value="Plasmid unnamed1"/>
</dbReference>
<evidence type="ECO:0000313" key="2">
    <source>
        <dbReference type="Proteomes" id="UP001057991"/>
    </source>
</evidence>